<dbReference type="PROSITE" id="PS00042">
    <property type="entry name" value="HTH_CRP_1"/>
    <property type="match status" value="1"/>
</dbReference>
<dbReference type="Gene3D" id="2.60.120.10">
    <property type="entry name" value="Jelly Rolls"/>
    <property type="match status" value="1"/>
</dbReference>
<sequence length="244" mass="26821">MVTFGSPPLRMTPPTMSVSLERITDFLSTVPLFRELERSAVRGFAEVTREQRFAKGALIVSEGDAGDALYVVRSGEVKVVLVGDDGREVILQVLGVGDHFGELALIDGRPRSAHVVATHASSLLVLRRPEFRRQVEQNPKVAWELMVELSRRLRQADGTIGSLVLLDVPGRVAKVLLEHATPGEPASLVKQLTHQTIAQMIGASRETVSRAMSEFQDQGMIMVQRRVVTIVNRGALESRARPRA</sequence>
<dbReference type="Pfam" id="PF00027">
    <property type="entry name" value="cNMP_binding"/>
    <property type="match status" value="1"/>
</dbReference>
<evidence type="ECO:0000256" key="3">
    <source>
        <dbReference type="ARBA" id="ARBA00023163"/>
    </source>
</evidence>
<dbReference type="GO" id="GO:0003677">
    <property type="term" value="F:DNA binding"/>
    <property type="evidence" value="ECO:0007669"/>
    <property type="project" value="UniProtKB-KW"/>
</dbReference>
<dbReference type="InterPro" id="IPR014710">
    <property type="entry name" value="RmlC-like_jellyroll"/>
</dbReference>
<gene>
    <name evidence="6" type="ORF">DGD08_07260</name>
</gene>
<name>A0A3D4V769_9BACT</name>
<organism evidence="6 7">
    <name type="scientific">Gemmatimonas aurantiaca</name>
    <dbReference type="NCBI Taxonomy" id="173480"/>
    <lineage>
        <taxon>Bacteria</taxon>
        <taxon>Pseudomonadati</taxon>
        <taxon>Gemmatimonadota</taxon>
        <taxon>Gemmatimonadia</taxon>
        <taxon>Gemmatimonadales</taxon>
        <taxon>Gemmatimonadaceae</taxon>
        <taxon>Gemmatimonas</taxon>
    </lineage>
</organism>
<dbReference type="SMART" id="SM00100">
    <property type="entry name" value="cNMP"/>
    <property type="match status" value="1"/>
</dbReference>
<dbReference type="PROSITE" id="PS00888">
    <property type="entry name" value="CNMP_BINDING_1"/>
    <property type="match status" value="1"/>
</dbReference>
<feature type="domain" description="Cyclic nucleotide-binding" evidence="4">
    <location>
        <begin position="32"/>
        <end position="152"/>
    </location>
</feature>
<dbReference type="GO" id="GO:0005829">
    <property type="term" value="C:cytosol"/>
    <property type="evidence" value="ECO:0007669"/>
    <property type="project" value="TreeGrafter"/>
</dbReference>
<protein>
    <submittedName>
        <fullName evidence="6">Crp/Fnr family transcriptional regulator</fullName>
    </submittedName>
</protein>
<dbReference type="PANTHER" id="PTHR24567">
    <property type="entry name" value="CRP FAMILY TRANSCRIPTIONAL REGULATORY PROTEIN"/>
    <property type="match status" value="1"/>
</dbReference>
<evidence type="ECO:0000259" key="4">
    <source>
        <dbReference type="PROSITE" id="PS50042"/>
    </source>
</evidence>
<proteinExistence type="predicted"/>
<dbReference type="AlphaFoldDB" id="A0A3D4V769"/>
<dbReference type="Proteomes" id="UP000264071">
    <property type="component" value="Unassembled WGS sequence"/>
</dbReference>
<dbReference type="PANTHER" id="PTHR24567:SF74">
    <property type="entry name" value="HTH-TYPE TRANSCRIPTIONAL REGULATOR ARCR"/>
    <property type="match status" value="1"/>
</dbReference>
<feature type="domain" description="HTH crp-type" evidence="5">
    <location>
        <begin position="166"/>
        <end position="234"/>
    </location>
</feature>
<dbReference type="InterPro" id="IPR018335">
    <property type="entry name" value="Tscrpt_reg_HTH_Crp-type_CS"/>
</dbReference>
<dbReference type="InterPro" id="IPR036390">
    <property type="entry name" value="WH_DNA-bd_sf"/>
</dbReference>
<dbReference type="InterPro" id="IPR018488">
    <property type="entry name" value="cNMP-bd_CS"/>
</dbReference>
<dbReference type="InterPro" id="IPR036388">
    <property type="entry name" value="WH-like_DNA-bd_sf"/>
</dbReference>
<accession>A0A3D4V769</accession>
<dbReference type="PROSITE" id="PS50042">
    <property type="entry name" value="CNMP_BINDING_3"/>
    <property type="match status" value="1"/>
</dbReference>
<dbReference type="PRINTS" id="PR00103">
    <property type="entry name" value="CAMPKINASE"/>
</dbReference>
<keyword evidence="1" id="KW-0805">Transcription regulation</keyword>
<dbReference type="InterPro" id="IPR018490">
    <property type="entry name" value="cNMP-bd_dom_sf"/>
</dbReference>
<dbReference type="EMBL" id="DPIY01000006">
    <property type="protein sequence ID" value="HCT56999.1"/>
    <property type="molecule type" value="Genomic_DNA"/>
</dbReference>
<dbReference type="CDD" id="cd00038">
    <property type="entry name" value="CAP_ED"/>
    <property type="match status" value="1"/>
</dbReference>
<dbReference type="Pfam" id="PF13545">
    <property type="entry name" value="HTH_Crp_2"/>
    <property type="match status" value="1"/>
</dbReference>
<dbReference type="SUPFAM" id="SSF51206">
    <property type="entry name" value="cAMP-binding domain-like"/>
    <property type="match status" value="1"/>
</dbReference>
<dbReference type="InterPro" id="IPR012318">
    <property type="entry name" value="HTH_CRP"/>
</dbReference>
<dbReference type="SUPFAM" id="SSF46785">
    <property type="entry name" value="Winged helix' DNA-binding domain"/>
    <property type="match status" value="1"/>
</dbReference>
<dbReference type="PROSITE" id="PS51063">
    <property type="entry name" value="HTH_CRP_2"/>
    <property type="match status" value="1"/>
</dbReference>
<dbReference type="InterPro" id="IPR000595">
    <property type="entry name" value="cNMP-bd_dom"/>
</dbReference>
<evidence type="ECO:0000256" key="2">
    <source>
        <dbReference type="ARBA" id="ARBA00023125"/>
    </source>
</evidence>
<dbReference type="GO" id="GO:0003700">
    <property type="term" value="F:DNA-binding transcription factor activity"/>
    <property type="evidence" value="ECO:0007669"/>
    <property type="project" value="InterPro"/>
</dbReference>
<comment type="caution">
    <text evidence="6">The sequence shown here is derived from an EMBL/GenBank/DDBJ whole genome shotgun (WGS) entry which is preliminary data.</text>
</comment>
<evidence type="ECO:0000313" key="7">
    <source>
        <dbReference type="Proteomes" id="UP000264071"/>
    </source>
</evidence>
<keyword evidence="2" id="KW-0238">DNA-binding</keyword>
<dbReference type="InterPro" id="IPR050397">
    <property type="entry name" value="Env_Response_Regulators"/>
</dbReference>
<dbReference type="Gene3D" id="1.10.10.10">
    <property type="entry name" value="Winged helix-like DNA-binding domain superfamily/Winged helix DNA-binding domain"/>
    <property type="match status" value="1"/>
</dbReference>
<keyword evidence="3" id="KW-0804">Transcription</keyword>
<reference evidence="6 7" key="1">
    <citation type="journal article" date="2018" name="Nat. Biotechnol.">
        <title>A standardized bacterial taxonomy based on genome phylogeny substantially revises the tree of life.</title>
        <authorList>
            <person name="Parks D.H."/>
            <person name="Chuvochina M."/>
            <person name="Waite D.W."/>
            <person name="Rinke C."/>
            <person name="Skarshewski A."/>
            <person name="Chaumeil P.A."/>
            <person name="Hugenholtz P."/>
        </authorList>
    </citation>
    <scope>NUCLEOTIDE SEQUENCE [LARGE SCALE GENOMIC DNA]</scope>
    <source>
        <strain evidence="6">UBA8844</strain>
    </source>
</reference>
<dbReference type="PRINTS" id="PR00034">
    <property type="entry name" value="HTHCRP"/>
</dbReference>
<evidence type="ECO:0000313" key="6">
    <source>
        <dbReference type="EMBL" id="HCT56999.1"/>
    </source>
</evidence>
<dbReference type="SMART" id="SM00419">
    <property type="entry name" value="HTH_CRP"/>
    <property type="match status" value="1"/>
</dbReference>
<dbReference type="PROSITE" id="PS00889">
    <property type="entry name" value="CNMP_BINDING_2"/>
    <property type="match status" value="1"/>
</dbReference>
<evidence type="ECO:0000256" key="1">
    <source>
        <dbReference type="ARBA" id="ARBA00023015"/>
    </source>
</evidence>
<evidence type="ECO:0000259" key="5">
    <source>
        <dbReference type="PROSITE" id="PS51063"/>
    </source>
</evidence>